<dbReference type="Proteomes" id="UP000050525">
    <property type="component" value="Unassembled WGS sequence"/>
</dbReference>
<reference evidence="1 2" key="1">
    <citation type="journal article" date="2012" name="Genome Biol.">
        <title>Sequencing three crocodilian genomes to illuminate the evolution of archosaurs and amniotes.</title>
        <authorList>
            <person name="St John J.A."/>
            <person name="Braun E.L."/>
            <person name="Isberg S.R."/>
            <person name="Miles L.G."/>
            <person name="Chong A.Y."/>
            <person name="Gongora J."/>
            <person name="Dalzell P."/>
            <person name="Moran C."/>
            <person name="Bed'hom B."/>
            <person name="Abzhanov A."/>
            <person name="Burgess S.C."/>
            <person name="Cooksey A.M."/>
            <person name="Castoe T.A."/>
            <person name="Crawford N.G."/>
            <person name="Densmore L.D."/>
            <person name="Drew J.C."/>
            <person name="Edwards S.V."/>
            <person name="Faircloth B.C."/>
            <person name="Fujita M.K."/>
            <person name="Greenwold M.J."/>
            <person name="Hoffmann F.G."/>
            <person name="Howard J.M."/>
            <person name="Iguchi T."/>
            <person name="Janes D.E."/>
            <person name="Khan S.Y."/>
            <person name="Kohno S."/>
            <person name="de Koning A.J."/>
            <person name="Lance S.L."/>
            <person name="McCarthy F.M."/>
            <person name="McCormack J.E."/>
            <person name="Merchant M.E."/>
            <person name="Peterson D.G."/>
            <person name="Pollock D.D."/>
            <person name="Pourmand N."/>
            <person name="Raney B.J."/>
            <person name="Roessler K.A."/>
            <person name="Sanford J.R."/>
            <person name="Sawyer R.H."/>
            <person name="Schmidt C.J."/>
            <person name="Triplett E.W."/>
            <person name="Tuberville T.D."/>
            <person name="Venegas-Anaya M."/>
            <person name="Howard J.T."/>
            <person name="Jarvis E.D."/>
            <person name="Guillette L.J.Jr."/>
            <person name="Glenn T.C."/>
            <person name="Green R.E."/>
            <person name="Ray D.A."/>
        </authorList>
    </citation>
    <scope>NUCLEOTIDE SEQUENCE [LARGE SCALE GENOMIC DNA]</scope>
    <source>
        <strain evidence="1">KSC_2009_1</strain>
    </source>
</reference>
<dbReference type="AlphaFoldDB" id="A0A151PHV8"/>
<dbReference type="EMBL" id="AKHW03000179">
    <property type="protein sequence ID" value="KYO48666.1"/>
    <property type="molecule type" value="Genomic_DNA"/>
</dbReference>
<protein>
    <submittedName>
        <fullName evidence="1">Uncharacterized protein</fullName>
    </submittedName>
</protein>
<organism evidence="1 2">
    <name type="scientific">Alligator mississippiensis</name>
    <name type="common">American alligator</name>
    <dbReference type="NCBI Taxonomy" id="8496"/>
    <lineage>
        <taxon>Eukaryota</taxon>
        <taxon>Metazoa</taxon>
        <taxon>Chordata</taxon>
        <taxon>Craniata</taxon>
        <taxon>Vertebrata</taxon>
        <taxon>Euteleostomi</taxon>
        <taxon>Archelosauria</taxon>
        <taxon>Archosauria</taxon>
        <taxon>Crocodylia</taxon>
        <taxon>Alligatoridae</taxon>
        <taxon>Alligatorinae</taxon>
        <taxon>Alligator</taxon>
    </lineage>
</organism>
<accession>A0A151PHV8</accession>
<gene>
    <name evidence="1" type="ORF">Y1Q_0004064</name>
</gene>
<proteinExistence type="predicted"/>
<evidence type="ECO:0000313" key="1">
    <source>
        <dbReference type="EMBL" id="KYO48666.1"/>
    </source>
</evidence>
<evidence type="ECO:0000313" key="2">
    <source>
        <dbReference type="Proteomes" id="UP000050525"/>
    </source>
</evidence>
<name>A0A151PHV8_ALLMI</name>
<comment type="caution">
    <text evidence="1">The sequence shown here is derived from an EMBL/GenBank/DDBJ whole genome shotgun (WGS) entry which is preliminary data.</text>
</comment>
<sequence length="92" mass="10345">MPSGYLVAESGAVVCRAGQIQQKGKPRQDKNMLHLPKGYSSKFQVYNNCRRISQQVIHCNIATGKETDLESSFPHISRKDLQCIFSSFITKV</sequence>
<keyword evidence="2" id="KW-1185">Reference proteome</keyword>